<comment type="subcellular location">
    <subcellularLocation>
        <location evidence="1">Endoplasmic reticulum membrane</location>
        <topology evidence="1">Multi-pass membrane protein</topology>
    </subcellularLocation>
</comment>
<evidence type="ECO:0000256" key="2">
    <source>
        <dbReference type="ARBA" id="ARBA00005420"/>
    </source>
</evidence>
<dbReference type="GO" id="GO:0019432">
    <property type="term" value="P:triglyceride biosynthetic process"/>
    <property type="evidence" value="ECO:0007669"/>
    <property type="project" value="TreeGrafter"/>
</dbReference>
<keyword evidence="6" id="KW-0256">Endoplasmic reticulum</keyword>
<accession>A0A151WTS0</accession>
<evidence type="ECO:0000313" key="13">
    <source>
        <dbReference type="Proteomes" id="UP000075809"/>
    </source>
</evidence>
<dbReference type="GO" id="GO:0005789">
    <property type="term" value="C:endoplasmic reticulum membrane"/>
    <property type="evidence" value="ECO:0007669"/>
    <property type="project" value="UniProtKB-SubCell"/>
</dbReference>
<evidence type="ECO:0000256" key="7">
    <source>
        <dbReference type="ARBA" id="ARBA00022989"/>
    </source>
</evidence>
<comment type="similarity">
    <text evidence="2">Belongs to the diacylglycerol acyltransferase family.</text>
</comment>
<evidence type="ECO:0000256" key="9">
    <source>
        <dbReference type="ARBA" id="ARBA00023136"/>
    </source>
</evidence>
<dbReference type="AlphaFoldDB" id="A0A151WTS0"/>
<organism evidence="12 13">
    <name type="scientific">Mycetomoellerius zeteki</name>
    <dbReference type="NCBI Taxonomy" id="64791"/>
    <lineage>
        <taxon>Eukaryota</taxon>
        <taxon>Metazoa</taxon>
        <taxon>Ecdysozoa</taxon>
        <taxon>Arthropoda</taxon>
        <taxon>Hexapoda</taxon>
        <taxon>Insecta</taxon>
        <taxon>Pterygota</taxon>
        <taxon>Neoptera</taxon>
        <taxon>Endopterygota</taxon>
        <taxon>Hymenoptera</taxon>
        <taxon>Apocrita</taxon>
        <taxon>Aculeata</taxon>
        <taxon>Formicoidea</taxon>
        <taxon>Formicidae</taxon>
        <taxon>Myrmicinae</taxon>
        <taxon>Mycetomoellerius</taxon>
    </lineage>
</organism>
<keyword evidence="9 11" id="KW-0472">Membrane</keyword>
<keyword evidence="4 12" id="KW-0808">Transferase</keyword>
<dbReference type="GO" id="GO:0004144">
    <property type="term" value="F:diacylglycerol O-acyltransferase activity"/>
    <property type="evidence" value="ECO:0007669"/>
    <property type="project" value="TreeGrafter"/>
</dbReference>
<evidence type="ECO:0000256" key="1">
    <source>
        <dbReference type="ARBA" id="ARBA00004477"/>
    </source>
</evidence>
<dbReference type="Pfam" id="PF03982">
    <property type="entry name" value="DAGAT"/>
    <property type="match status" value="1"/>
</dbReference>
<evidence type="ECO:0000256" key="5">
    <source>
        <dbReference type="ARBA" id="ARBA00022692"/>
    </source>
</evidence>
<keyword evidence="3" id="KW-0444">Lipid biosynthesis</keyword>
<keyword evidence="7 11" id="KW-1133">Transmembrane helix</keyword>
<evidence type="ECO:0000256" key="6">
    <source>
        <dbReference type="ARBA" id="ARBA00022824"/>
    </source>
</evidence>
<dbReference type="Proteomes" id="UP000075809">
    <property type="component" value="Unassembled WGS sequence"/>
</dbReference>
<protein>
    <submittedName>
        <fullName evidence="12">Diacylglycerol O-acyltransferase 2-like protein 6</fullName>
    </submittedName>
</protein>
<evidence type="ECO:0000256" key="4">
    <source>
        <dbReference type="ARBA" id="ARBA00022679"/>
    </source>
</evidence>
<evidence type="ECO:0000313" key="12">
    <source>
        <dbReference type="EMBL" id="KYQ51300.1"/>
    </source>
</evidence>
<keyword evidence="13" id="KW-1185">Reference proteome</keyword>
<keyword evidence="10 12" id="KW-0012">Acyltransferase</keyword>
<dbReference type="PANTHER" id="PTHR12317:SF79">
    <property type="entry name" value="ACYLTRANSFERASE"/>
    <property type="match status" value="1"/>
</dbReference>
<dbReference type="STRING" id="64791.A0A151WTS0"/>
<keyword evidence="5 11" id="KW-0812">Transmembrane</keyword>
<dbReference type="EMBL" id="KQ982748">
    <property type="protein sequence ID" value="KYQ51300.1"/>
    <property type="molecule type" value="Genomic_DNA"/>
</dbReference>
<name>A0A151WTS0_9HYME</name>
<gene>
    <name evidence="12" type="ORF">ALC60_09591</name>
</gene>
<evidence type="ECO:0000256" key="8">
    <source>
        <dbReference type="ARBA" id="ARBA00023098"/>
    </source>
</evidence>
<feature type="transmembrane region" description="Helical" evidence="11">
    <location>
        <begin position="21"/>
        <end position="43"/>
    </location>
</feature>
<dbReference type="PANTHER" id="PTHR12317">
    <property type="entry name" value="DIACYLGLYCEROL O-ACYLTRANSFERASE"/>
    <property type="match status" value="1"/>
</dbReference>
<evidence type="ECO:0000256" key="10">
    <source>
        <dbReference type="ARBA" id="ARBA00023315"/>
    </source>
</evidence>
<proteinExistence type="inferred from homology"/>
<feature type="transmembrane region" description="Helical" evidence="11">
    <location>
        <begin position="104"/>
        <end position="125"/>
    </location>
</feature>
<dbReference type="InterPro" id="IPR007130">
    <property type="entry name" value="DAGAT"/>
</dbReference>
<reference evidence="12 13" key="1">
    <citation type="submission" date="2015-09" db="EMBL/GenBank/DDBJ databases">
        <title>Trachymyrmex zeteki WGS genome.</title>
        <authorList>
            <person name="Nygaard S."/>
            <person name="Hu H."/>
            <person name="Boomsma J."/>
            <person name="Zhang G."/>
        </authorList>
    </citation>
    <scope>NUCLEOTIDE SEQUENCE [LARGE SCALE GENOMIC DNA]</scope>
    <source>
        <strain evidence="12">Tzet28-1</strain>
        <tissue evidence="12">Whole body</tissue>
    </source>
</reference>
<evidence type="ECO:0000256" key="3">
    <source>
        <dbReference type="ARBA" id="ARBA00022516"/>
    </source>
</evidence>
<sequence length="249" mass="29209">MLANAYGFLRPRKYEDKTWYWTIHWIIAYIFGPLGACLITVYLLLYTETIRYVMVLYFFWMYYDWNTRYRGGRSWTRNNAFWHNFCSYFPLKLVKIVDLDPKEAYFFISVLHGIFSVGMFGSFAIDVLKCKKTFLAFLGLEIRLVTLDQHFKTYSTSFCASNARSIKYLLLTPPKSPCTGKATILIVGGAPEAMESLSGTYHIIIKKRKGFVKLTLENIKHFIKHLIEFFNTQKHNYIKNAENVTLELL</sequence>
<keyword evidence="8" id="KW-0443">Lipid metabolism</keyword>
<evidence type="ECO:0000256" key="11">
    <source>
        <dbReference type="SAM" id="Phobius"/>
    </source>
</evidence>